<comment type="function">
    <text evidence="1">Catalyzes the intermembrane transfer of phosphatidylglycerol and phosphatidylinositol.</text>
</comment>
<dbReference type="InterPro" id="IPR036846">
    <property type="entry name" value="GM2-AP_sf"/>
</dbReference>
<dbReference type="PANTHER" id="PTHR11306:SF0">
    <property type="entry name" value="PHOSPHATIDYLGLYCEROL_PHOSPHATIDYLINOSITOL TRANSFER PROTEIN"/>
    <property type="match status" value="1"/>
</dbReference>
<evidence type="ECO:0000313" key="10">
    <source>
        <dbReference type="EMBL" id="OAQ31082.1"/>
    </source>
</evidence>
<comment type="similarity">
    <text evidence="2">Belongs to the NPC2 family.</text>
</comment>
<feature type="chain" id="PRO_5008276449" description="Phosphatidylglycerol/phosphatidylinositol transfer protein" evidence="8">
    <location>
        <begin position="20"/>
        <end position="146"/>
    </location>
</feature>
<gene>
    <name evidence="10" type="ORF">K457DRAFT_124453</name>
</gene>
<feature type="domain" description="MD-2-related lipid-recognition" evidence="9">
    <location>
        <begin position="21"/>
        <end position="142"/>
    </location>
</feature>
<evidence type="ECO:0000256" key="1">
    <source>
        <dbReference type="ARBA" id="ARBA00002053"/>
    </source>
</evidence>
<proteinExistence type="inferred from homology"/>
<organism evidence="10 11">
    <name type="scientific">Linnemannia elongata AG-77</name>
    <dbReference type="NCBI Taxonomy" id="1314771"/>
    <lineage>
        <taxon>Eukaryota</taxon>
        <taxon>Fungi</taxon>
        <taxon>Fungi incertae sedis</taxon>
        <taxon>Mucoromycota</taxon>
        <taxon>Mortierellomycotina</taxon>
        <taxon>Mortierellomycetes</taxon>
        <taxon>Mortierellales</taxon>
        <taxon>Mortierellaceae</taxon>
        <taxon>Linnemannia</taxon>
    </lineage>
</organism>
<dbReference type="GO" id="GO:0032934">
    <property type="term" value="F:sterol binding"/>
    <property type="evidence" value="ECO:0007669"/>
    <property type="project" value="InterPro"/>
</dbReference>
<dbReference type="OrthoDB" id="6409159at2759"/>
<protein>
    <recommendedName>
        <fullName evidence="4">Phosphatidylglycerol/phosphatidylinositol transfer protein</fullName>
    </recommendedName>
</protein>
<keyword evidence="7" id="KW-0445">Lipid transport</keyword>
<dbReference type="EMBL" id="KV442031">
    <property type="protein sequence ID" value="OAQ31082.1"/>
    <property type="molecule type" value="Genomic_DNA"/>
</dbReference>
<dbReference type="GO" id="GO:0015918">
    <property type="term" value="P:sterol transport"/>
    <property type="evidence" value="ECO:0007669"/>
    <property type="project" value="InterPro"/>
</dbReference>
<evidence type="ECO:0000256" key="3">
    <source>
        <dbReference type="ARBA" id="ARBA00011245"/>
    </source>
</evidence>
<dbReference type="InterPro" id="IPR039670">
    <property type="entry name" value="NPC2-like"/>
</dbReference>
<dbReference type="SUPFAM" id="SSF81296">
    <property type="entry name" value="E set domains"/>
    <property type="match status" value="1"/>
</dbReference>
<accession>A0A197K0F6</accession>
<dbReference type="PROSITE" id="PS51257">
    <property type="entry name" value="PROKAR_LIPOPROTEIN"/>
    <property type="match status" value="1"/>
</dbReference>
<dbReference type="SMART" id="SM00737">
    <property type="entry name" value="ML"/>
    <property type="match status" value="1"/>
</dbReference>
<dbReference type="STRING" id="1314771.A0A197K0F6"/>
<dbReference type="Pfam" id="PF02221">
    <property type="entry name" value="E1_DerP2_DerF2"/>
    <property type="match status" value="1"/>
</dbReference>
<evidence type="ECO:0000313" key="11">
    <source>
        <dbReference type="Proteomes" id="UP000078512"/>
    </source>
</evidence>
<evidence type="ECO:0000256" key="5">
    <source>
        <dbReference type="ARBA" id="ARBA00022448"/>
    </source>
</evidence>
<evidence type="ECO:0000256" key="2">
    <source>
        <dbReference type="ARBA" id="ARBA00006370"/>
    </source>
</evidence>
<keyword evidence="6 8" id="KW-0732">Signal</keyword>
<keyword evidence="11" id="KW-1185">Reference proteome</keyword>
<dbReference type="AlphaFoldDB" id="A0A197K0F6"/>
<dbReference type="Gene3D" id="2.70.220.10">
    <property type="entry name" value="Ganglioside GM2 activator"/>
    <property type="match status" value="1"/>
</dbReference>
<evidence type="ECO:0000259" key="9">
    <source>
        <dbReference type="SMART" id="SM00737"/>
    </source>
</evidence>
<name>A0A197K0F6_9FUNG</name>
<evidence type="ECO:0000256" key="8">
    <source>
        <dbReference type="SAM" id="SignalP"/>
    </source>
</evidence>
<keyword evidence="5" id="KW-0813">Transport</keyword>
<feature type="signal peptide" evidence="8">
    <location>
        <begin position="1"/>
        <end position="19"/>
    </location>
</feature>
<dbReference type="InterPro" id="IPR014756">
    <property type="entry name" value="Ig_E-set"/>
</dbReference>
<comment type="subunit">
    <text evidence="3">Monomer.</text>
</comment>
<sequence>MKFIATAAALIALASSATAAFSSCGSSTDSFHLGSISYTPNPPKVGQNLCITLNGSLSKPVTTGSQIRVTATFWGINVYDQTADLCAGLVGGANPCPIATTTTTVTQCITVPSNVPAGVSLTLKAVATNADASRIFCINGPLTFSN</sequence>
<dbReference type="Proteomes" id="UP000078512">
    <property type="component" value="Unassembled WGS sequence"/>
</dbReference>
<evidence type="ECO:0000256" key="7">
    <source>
        <dbReference type="ARBA" id="ARBA00023055"/>
    </source>
</evidence>
<evidence type="ECO:0000256" key="4">
    <source>
        <dbReference type="ARBA" id="ARBA00016056"/>
    </source>
</evidence>
<dbReference type="PANTHER" id="PTHR11306">
    <property type="entry name" value="NIEMANN PICK TYPE C2 PROTEIN NPC2-RELATED"/>
    <property type="match status" value="1"/>
</dbReference>
<reference evidence="10 11" key="1">
    <citation type="submission" date="2016-05" db="EMBL/GenBank/DDBJ databases">
        <title>Genome sequencing reveals origins of a unique bacterial endosymbiosis in the earliest lineages of terrestrial Fungi.</title>
        <authorList>
            <consortium name="DOE Joint Genome Institute"/>
            <person name="Uehling J."/>
            <person name="Gryganskyi A."/>
            <person name="Hameed K."/>
            <person name="Tschaplinski T."/>
            <person name="Misztal P."/>
            <person name="Wu S."/>
            <person name="Desiro A."/>
            <person name="Vande Pol N."/>
            <person name="Du Z.-Y."/>
            <person name="Zienkiewicz A."/>
            <person name="Zienkiewicz K."/>
            <person name="Morin E."/>
            <person name="Tisserant E."/>
            <person name="Splivallo R."/>
            <person name="Hainaut M."/>
            <person name="Henrissat B."/>
            <person name="Ohm R."/>
            <person name="Kuo A."/>
            <person name="Yan J."/>
            <person name="Lipzen A."/>
            <person name="Nolan M."/>
            <person name="Labutti K."/>
            <person name="Barry K."/>
            <person name="Goldstein A."/>
            <person name="Labbe J."/>
            <person name="Schadt C."/>
            <person name="Tuskan G."/>
            <person name="Grigoriev I."/>
            <person name="Martin F."/>
            <person name="Vilgalys R."/>
            <person name="Bonito G."/>
        </authorList>
    </citation>
    <scope>NUCLEOTIDE SEQUENCE [LARGE SCALE GENOMIC DNA]</scope>
    <source>
        <strain evidence="10 11">AG-77</strain>
    </source>
</reference>
<evidence type="ECO:0000256" key="6">
    <source>
        <dbReference type="ARBA" id="ARBA00022729"/>
    </source>
</evidence>
<dbReference type="InterPro" id="IPR003172">
    <property type="entry name" value="ML_dom"/>
</dbReference>